<dbReference type="EMBL" id="LAZR01008093">
    <property type="protein sequence ID" value="KKM81010.1"/>
    <property type="molecule type" value="Genomic_DNA"/>
</dbReference>
<name>A0A0F9MWI7_9ZZZZ</name>
<reference evidence="1" key="1">
    <citation type="journal article" date="2015" name="Nature">
        <title>Complex archaea that bridge the gap between prokaryotes and eukaryotes.</title>
        <authorList>
            <person name="Spang A."/>
            <person name="Saw J.H."/>
            <person name="Jorgensen S.L."/>
            <person name="Zaremba-Niedzwiedzka K."/>
            <person name="Martijn J."/>
            <person name="Lind A.E."/>
            <person name="van Eijk R."/>
            <person name="Schleper C."/>
            <person name="Guy L."/>
            <person name="Ettema T.J."/>
        </authorList>
    </citation>
    <scope>NUCLEOTIDE SEQUENCE</scope>
</reference>
<evidence type="ECO:0000313" key="1">
    <source>
        <dbReference type="EMBL" id="KKM81010.1"/>
    </source>
</evidence>
<accession>A0A0F9MWI7</accession>
<gene>
    <name evidence="1" type="ORF">LCGC14_1334010</name>
</gene>
<dbReference type="AlphaFoldDB" id="A0A0F9MWI7"/>
<organism evidence="1">
    <name type="scientific">marine sediment metagenome</name>
    <dbReference type="NCBI Taxonomy" id="412755"/>
    <lineage>
        <taxon>unclassified sequences</taxon>
        <taxon>metagenomes</taxon>
        <taxon>ecological metagenomes</taxon>
    </lineage>
</organism>
<proteinExistence type="predicted"/>
<protein>
    <submittedName>
        <fullName evidence="1">Uncharacterized protein</fullName>
    </submittedName>
</protein>
<feature type="non-terminal residue" evidence="1">
    <location>
        <position position="56"/>
    </location>
</feature>
<comment type="caution">
    <text evidence="1">The sequence shown here is derived from an EMBL/GenBank/DDBJ whole genome shotgun (WGS) entry which is preliminary data.</text>
</comment>
<sequence>MLILRCTVVPIVDAISEMMDATIAEVDFCKTHDLYHFGGGEPCLDAEKEFEKLLQL</sequence>